<keyword evidence="1" id="KW-1133">Transmembrane helix</keyword>
<keyword evidence="3" id="KW-1185">Reference proteome</keyword>
<dbReference type="RefSeq" id="WP_229673736.1">
    <property type="nucleotide sequence ID" value="NZ_BMJP01000001.1"/>
</dbReference>
<comment type="similarity">
    <text evidence="1">Belongs to the SURF1 family.</text>
</comment>
<proteinExistence type="inferred from homology"/>
<dbReference type="EMBL" id="JACIJR010000001">
    <property type="protein sequence ID" value="MBB5728118.1"/>
    <property type="molecule type" value="Genomic_DNA"/>
</dbReference>
<dbReference type="GO" id="GO:0005886">
    <property type="term" value="C:plasma membrane"/>
    <property type="evidence" value="ECO:0007669"/>
    <property type="project" value="UniProtKB-SubCell"/>
</dbReference>
<evidence type="ECO:0000313" key="2">
    <source>
        <dbReference type="EMBL" id="MBB5728118.1"/>
    </source>
</evidence>
<comment type="subcellular location">
    <subcellularLocation>
        <location evidence="1">Cell membrane</location>
        <topology evidence="1">Multi-pass membrane protein</topology>
    </subcellularLocation>
</comment>
<name>A0A7W9F0D4_9SPHN</name>
<dbReference type="InterPro" id="IPR002994">
    <property type="entry name" value="Surf1/Shy1"/>
</dbReference>
<dbReference type="Proteomes" id="UP000546701">
    <property type="component" value="Unassembled WGS sequence"/>
</dbReference>
<dbReference type="Pfam" id="PF02104">
    <property type="entry name" value="SURF1"/>
    <property type="match status" value="1"/>
</dbReference>
<organism evidence="2 3">
    <name type="scientific">Sphingomonas prati</name>
    <dbReference type="NCBI Taxonomy" id="1843237"/>
    <lineage>
        <taxon>Bacteria</taxon>
        <taxon>Pseudomonadati</taxon>
        <taxon>Pseudomonadota</taxon>
        <taxon>Alphaproteobacteria</taxon>
        <taxon>Sphingomonadales</taxon>
        <taxon>Sphingomonadaceae</taxon>
        <taxon>Sphingomonas</taxon>
    </lineage>
</organism>
<evidence type="ECO:0000313" key="3">
    <source>
        <dbReference type="Proteomes" id="UP000546701"/>
    </source>
</evidence>
<gene>
    <name evidence="2" type="ORF">FHS99_000574</name>
</gene>
<comment type="caution">
    <text evidence="2">The sequence shown here is derived from an EMBL/GenBank/DDBJ whole genome shotgun (WGS) entry which is preliminary data.</text>
</comment>
<keyword evidence="1" id="KW-0472">Membrane</keyword>
<reference evidence="2 3" key="1">
    <citation type="submission" date="2020-08" db="EMBL/GenBank/DDBJ databases">
        <title>Genomic Encyclopedia of Type Strains, Phase IV (KMG-IV): sequencing the most valuable type-strain genomes for metagenomic binning, comparative biology and taxonomic classification.</title>
        <authorList>
            <person name="Goeker M."/>
        </authorList>
    </citation>
    <scope>NUCLEOTIDE SEQUENCE [LARGE SCALE GENOMIC DNA]</scope>
    <source>
        <strain evidence="2 3">DSM 103336</strain>
    </source>
</reference>
<keyword evidence="1" id="KW-1003">Cell membrane</keyword>
<protein>
    <recommendedName>
        <fullName evidence="1">SURF1-like protein</fullName>
    </recommendedName>
</protein>
<feature type="transmembrane region" description="Helical" evidence="1">
    <location>
        <begin position="174"/>
        <end position="194"/>
    </location>
</feature>
<sequence length="200" mass="21707">MTVPVGATLRLRIPVIPTLVVLAAVIGMAMLGLWQVRRMHEKEALLAQFAAAPGKPVVAWPAVPVRDGALLYRRSGGFCVEPMGWTARAGRSRTGESGWRHIVQCRTGAEGPGMAVDMGWSRDPKNPVGWTGGRVTGTIDADRDHVLLLVVDQAAPGLMPSLRPSPEDIPNNHFAYAVQWFAFAAIALVIYVIALRRRKV</sequence>
<evidence type="ECO:0000256" key="1">
    <source>
        <dbReference type="RuleBase" id="RU363076"/>
    </source>
</evidence>
<dbReference type="CDD" id="cd06662">
    <property type="entry name" value="SURF1"/>
    <property type="match status" value="1"/>
</dbReference>
<feature type="transmembrane region" description="Helical" evidence="1">
    <location>
        <begin position="12"/>
        <end position="33"/>
    </location>
</feature>
<dbReference type="AlphaFoldDB" id="A0A7W9F0D4"/>
<keyword evidence="1" id="KW-0812">Transmembrane</keyword>
<accession>A0A7W9F0D4</accession>